<gene>
    <name evidence="5" type="ORF">IAB71_08540</name>
</gene>
<dbReference type="Pfam" id="PF12833">
    <property type="entry name" value="HTH_18"/>
    <property type="match status" value="1"/>
</dbReference>
<keyword evidence="1" id="KW-0805">Transcription regulation</keyword>
<dbReference type="PROSITE" id="PS00041">
    <property type="entry name" value="HTH_ARAC_FAMILY_1"/>
    <property type="match status" value="1"/>
</dbReference>
<dbReference type="Pfam" id="PF02311">
    <property type="entry name" value="AraC_binding"/>
    <property type="match status" value="1"/>
</dbReference>
<dbReference type="PANTHER" id="PTHR43280">
    <property type="entry name" value="ARAC-FAMILY TRANSCRIPTIONAL REGULATOR"/>
    <property type="match status" value="1"/>
</dbReference>
<dbReference type="InterPro" id="IPR037923">
    <property type="entry name" value="HTH-like"/>
</dbReference>
<proteinExistence type="predicted"/>
<dbReference type="SMART" id="SM00342">
    <property type="entry name" value="HTH_ARAC"/>
    <property type="match status" value="1"/>
</dbReference>
<evidence type="ECO:0000256" key="3">
    <source>
        <dbReference type="ARBA" id="ARBA00023163"/>
    </source>
</evidence>
<evidence type="ECO:0000313" key="5">
    <source>
        <dbReference type="EMBL" id="HIV25804.1"/>
    </source>
</evidence>
<dbReference type="InterPro" id="IPR003313">
    <property type="entry name" value="AraC-bd"/>
</dbReference>
<dbReference type="EMBL" id="DVOO01000026">
    <property type="protein sequence ID" value="HIV25804.1"/>
    <property type="molecule type" value="Genomic_DNA"/>
</dbReference>
<keyword evidence="2" id="KW-0238">DNA-binding</keyword>
<dbReference type="Gene3D" id="2.60.120.10">
    <property type="entry name" value="Jelly Rolls"/>
    <property type="match status" value="1"/>
</dbReference>
<protein>
    <submittedName>
        <fullName evidence="5">AraC family transcriptional regulator</fullName>
    </submittedName>
</protein>
<dbReference type="InterPro" id="IPR014710">
    <property type="entry name" value="RmlC-like_jellyroll"/>
</dbReference>
<dbReference type="Gene3D" id="1.10.10.60">
    <property type="entry name" value="Homeodomain-like"/>
    <property type="match status" value="2"/>
</dbReference>
<evidence type="ECO:0000313" key="6">
    <source>
        <dbReference type="Proteomes" id="UP000824169"/>
    </source>
</evidence>
<dbReference type="PROSITE" id="PS01124">
    <property type="entry name" value="HTH_ARAC_FAMILY_2"/>
    <property type="match status" value="1"/>
</dbReference>
<dbReference type="SUPFAM" id="SSF46689">
    <property type="entry name" value="Homeodomain-like"/>
    <property type="match status" value="2"/>
</dbReference>
<keyword evidence="3" id="KW-0804">Transcription</keyword>
<dbReference type="InterPro" id="IPR009057">
    <property type="entry name" value="Homeodomain-like_sf"/>
</dbReference>
<dbReference type="GO" id="GO:0043565">
    <property type="term" value="F:sequence-specific DNA binding"/>
    <property type="evidence" value="ECO:0007669"/>
    <property type="project" value="InterPro"/>
</dbReference>
<evidence type="ECO:0000256" key="2">
    <source>
        <dbReference type="ARBA" id="ARBA00023125"/>
    </source>
</evidence>
<comment type="caution">
    <text evidence="5">The sequence shown here is derived from an EMBL/GenBank/DDBJ whole genome shotgun (WGS) entry which is preliminary data.</text>
</comment>
<dbReference type="GO" id="GO:0003700">
    <property type="term" value="F:DNA-binding transcription factor activity"/>
    <property type="evidence" value="ECO:0007669"/>
    <property type="project" value="InterPro"/>
</dbReference>
<dbReference type="InterPro" id="IPR018060">
    <property type="entry name" value="HTH_AraC"/>
</dbReference>
<reference evidence="5" key="2">
    <citation type="journal article" date="2021" name="PeerJ">
        <title>Extensive microbial diversity within the chicken gut microbiome revealed by metagenomics and culture.</title>
        <authorList>
            <person name="Gilroy R."/>
            <person name="Ravi A."/>
            <person name="Getino M."/>
            <person name="Pursley I."/>
            <person name="Horton D.L."/>
            <person name="Alikhan N.F."/>
            <person name="Baker D."/>
            <person name="Gharbi K."/>
            <person name="Hall N."/>
            <person name="Watson M."/>
            <person name="Adriaenssens E.M."/>
            <person name="Foster-Nyarko E."/>
            <person name="Jarju S."/>
            <person name="Secka A."/>
            <person name="Antonio M."/>
            <person name="Oren A."/>
            <person name="Chaudhuri R.R."/>
            <person name="La Ragione R."/>
            <person name="Hildebrand F."/>
            <person name="Pallen M.J."/>
        </authorList>
    </citation>
    <scope>NUCLEOTIDE SEQUENCE</scope>
    <source>
        <strain evidence="5">CHK188-20938</strain>
    </source>
</reference>
<evidence type="ECO:0000259" key="4">
    <source>
        <dbReference type="PROSITE" id="PS01124"/>
    </source>
</evidence>
<reference evidence="5" key="1">
    <citation type="submission" date="2020-10" db="EMBL/GenBank/DDBJ databases">
        <authorList>
            <person name="Gilroy R."/>
        </authorList>
    </citation>
    <scope>NUCLEOTIDE SEQUENCE</scope>
    <source>
        <strain evidence="5">CHK188-20938</strain>
    </source>
</reference>
<accession>A0A9D1P4Z2</accession>
<sequence length="277" mass="33291">MDYAHEMVIPSEHLPFKIFQFEGKDGNYSRDRHWHRSVEIFAVLKGKLDFYLNDSRYRMTAGKFIIVNSNEVHSIWSPKPNFTVVVQIPQKLFENYYTDENFIWFSHDEREEDPELTSLIGEMYAVYEEKEMGYELRAQSLFYRLQYELVTKYRTADGQSQLVKRSRNLDRLSMITSYIRDNYREEISLESLARIFGYSPVYLSRMFRKYAKINYRDYFQNVRLEYAREELLHADKTISQIALDNGFPNSKALANNFRKKYGILPSEFQRQNKRLKK</sequence>
<feature type="domain" description="HTH araC/xylS-type" evidence="4">
    <location>
        <begin position="173"/>
        <end position="271"/>
    </location>
</feature>
<name>A0A9D1P4Z2_9FIRM</name>
<organism evidence="5 6">
    <name type="scientific">Candidatus Scatomonas pullistercoris</name>
    <dbReference type="NCBI Taxonomy" id="2840920"/>
    <lineage>
        <taxon>Bacteria</taxon>
        <taxon>Bacillati</taxon>
        <taxon>Bacillota</taxon>
        <taxon>Clostridia</taxon>
        <taxon>Lachnospirales</taxon>
        <taxon>Lachnospiraceae</taxon>
        <taxon>Lachnospiraceae incertae sedis</taxon>
        <taxon>Candidatus Scatomonas</taxon>
    </lineage>
</organism>
<dbReference type="Proteomes" id="UP000824169">
    <property type="component" value="Unassembled WGS sequence"/>
</dbReference>
<dbReference type="SUPFAM" id="SSF51215">
    <property type="entry name" value="Regulatory protein AraC"/>
    <property type="match status" value="1"/>
</dbReference>
<dbReference type="InterPro" id="IPR018062">
    <property type="entry name" value="HTH_AraC-typ_CS"/>
</dbReference>
<evidence type="ECO:0000256" key="1">
    <source>
        <dbReference type="ARBA" id="ARBA00023015"/>
    </source>
</evidence>
<dbReference type="PANTHER" id="PTHR43280:SF2">
    <property type="entry name" value="HTH-TYPE TRANSCRIPTIONAL REGULATOR EXSA"/>
    <property type="match status" value="1"/>
</dbReference>
<dbReference type="AlphaFoldDB" id="A0A9D1P4Z2"/>
<dbReference type="CDD" id="cd02208">
    <property type="entry name" value="cupin_RmlC-like"/>
    <property type="match status" value="1"/>
</dbReference>